<evidence type="ECO:0000313" key="4">
    <source>
        <dbReference type="Proteomes" id="UP000663760"/>
    </source>
</evidence>
<gene>
    <name evidence="3" type="ORF">SI8410_03003943</name>
</gene>
<reference evidence="3" key="1">
    <citation type="submission" date="2020-02" db="EMBL/GenBank/DDBJ databases">
        <authorList>
            <person name="Scholz U."/>
            <person name="Mascher M."/>
            <person name="Fiebig A."/>
        </authorList>
    </citation>
    <scope>NUCLEOTIDE SEQUENCE</scope>
</reference>
<dbReference type="SMART" id="SM00401">
    <property type="entry name" value="ZnF_GATA"/>
    <property type="match status" value="1"/>
</dbReference>
<evidence type="ECO:0000259" key="2">
    <source>
        <dbReference type="PROSITE" id="PS50114"/>
    </source>
</evidence>
<dbReference type="SUPFAM" id="SSF57716">
    <property type="entry name" value="Glucocorticoid receptor-like (DNA-binding domain)"/>
    <property type="match status" value="1"/>
</dbReference>
<dbReference type="PANTHER" id="PTHR46855:SF1">
    <property type="entry name" value="GATA TRANSCRIPTION FACTOR 26"/>
    <property type="match status" value="1"/>
</dbReference>
<keyword evidence="1" id="KW-0863">Zinc-finger</keyword>
<evidence type="ECO:0000256" key="1">
    <source>
        <dbReference type="PROSITE-ProRule" id="PRU00094"/>
    </source>
</evidence>
<dbReference type="InterPro" id="IPR044589">
    <property type="entry name" value="GATA26/27"/>
</dbReference>
<dbReference type="GO" id="GO:0008270">
    <property type="term" value="F:zinc ion binding"/>
    <property type="evidence" value="ECO:0007669"/>
    <property type="project" value="UniProtKB-KW"/>
</dbReference>
<sequence>MGKQGPCHHCGITSTPLWRNGPPEKPILCNACGSRWRTKGTLSNYTPLHARENIDLKDIRLPKIKPNEHKLHKRKQTDCNLQAEHEHEITISDENFHKALEEDTSNRSSSGSAISYSESCSHFGGVDATHTRHEFHSTGCLLFLLGAPKKNAGVGL</sequence>
<dbReference type="AlphaFoldDB" id="A0A7I8K7L8"/>
<dbReference type="CDD" id="cd00202">
    <property type="entry name" value="ZnF_GATA"/>
    <property type="match status" value="1"/>
</dbReference>
<feature type="domain" description="GATA-type" evidence="2">
    <location>
        <begin position="7"/>
        <end position="40"/>
    </location>
</feature>
<dbReference type="Proteomes" id="UP000663760">
    <property type="component" value="Chromosome 3"/>
</dbReference>
<protein>
    <recommendedName>
        <fullName evidence="2">GATA-type domain-containing protein</fullName>
    </recommendedName>
</protein>
<name>A0A7I8K7L8_SPIIN</name>
<dbReference type="GO" id="GO:0043565">
    <property type="term" value="F:sequence-specific DNA binding"/>
    <property type="evidence" value="ECO:0007669"/>
    <property type="project" value="InterPro"/>
</dbReference>
<dbReference type="Gene3D" id="3.30.50.10">
    <property type="entry name" value="Erythroid Transcription Factor GATA-1, subunit A"/>
    <property type="match status" value="1"/>
</dbReference>
<accession>A0A7I8K7L8</accession>
<organism evidence="3 4">
    <name type="scientific">Spirodela intermedia</name>
    <name type="common">Intermediate duckweed</name>
    <dbReference type="NCBI Taxonomy" id="51605"/>
    <lineage>
        <taxon>Eukaryota</taxon>
        <taxon>Viridiplantae</taxon>
        <taxon>Streptophyta</taxon>
        <taxon>Embryophyta</taxon>
        <taxon>Tracheophyta</taxon>
        <taxon>Spermatophyta</taxon>
        <taxon>Magnoliopsida</taxon>
        <taxon>Liliopsida</taxon>
        <taxon>Araceae</taxon>
        <taxon>Lemnoideae</taxon>
        <taxon>Spirodela</taxon>
    </lineage>
</organism>
<proteinExistence type="predicted"/>
<dbReference type="Pfam" id="PF00320">
    <property type="entry name" value="GATA"/>
    <property type="match status" value="1"/>
</dbReference>
<keyword evidence="4" id="KW-1185">Reference proteome</keyword>
<dbReference type="PANTHER" id="PTHR46855">
    <property type="entry name" value="OSJNBB0038F03.10 PROTEIN"/>
    <property type="match status" value="1"/>
</dbReference>
<dbReference type="PROSITE" id="PS50114">
    <property type="entry name" value="GATA_ZN_FINGER_2"/>
    <property type="match status" value="1"/>
</dbReference>
<dbReference type="InterPro" id="IPR013088">
    <property type="entry name" value="Znf_NHR/GATA"/>
</dbReference>
<dbReference type="GO" id="GO:0006355">
    <property type="term" value="P:regulation of DNA-templated transcription"/>
    <property type="evidence" value="ECO:0007669"/>
    <property type="project" value="InterPro"/>
</dbReference>
<keyword evidence="1" id="KW-0862">Zinc</keyword>
<keyword evidence="1" id="KW-0479">Metal-binding</keyword>
<dbReference type="EMBL" id="LR746266">
    <property type="protein sequence ID" value="CAA7393149.1"/>
    <property type="molecule type" value="Genomic_DNA"/>
</dbReference>
<dbReference type="PROSITE" id="PS00344">
    <property type="entry name" value="GATA_ZN_FINGER_1"/>
    <property type="match status" value="1"/>
</dbReference>
<evidence type="ECO:0000313" key="3">
    <source>
        <dbReference type="EMBL" id="CAA7393149.1"/>
    </source>
</evidence>
<dbReference type="InterPro" id="IPR000679">
    <property type="entry name" value="Znf_GATA"/>
</dbReference>
<dbReference type="OrthoDB" id="515401at2759"/>